<protein>
    <submittedName>
        <fullName evidence="6">Multidrug ABC transporter ATP-binding protein</fullName>
    </submittedName>
</protein>
<comment type="caution">
    <text evidence="6">The sequence shown here is derived from an EMBL/GenBank/DDBJ whole genome shotgun (WGS) entry which is preliminary data.</text>
</comment>
<dbReference type="Gene3D" id="3.40.50.300">
    <property type="entry name" value="P-loop containing nucleotide triphosphate hydrolases"/>
    <property type="match status" value="1"/>
</dbReference>
<dbReference type="PROSITE" id="PS00211">
    <property type="entry name" value="ABC_TRANSPORTER_1"/>
    <property type="match status" value="1"/>
</dbReference>
<accession>A0A2G3E2L1</accession>
<organism evidence="6 7">
    <name type="scientific">Agathobacter ruminis</name>
    <dbReference type="NCBI Taxonomy" id="1712665"/>
    <lineage>
        <taxon>Bacteria</taxon>
        <taxon>Bacillati</taxon>
        <taxon>Bacillota</taxon>
        <taxon>Clostridia</taxon>
        <taxon>Lachnospirales</taxon>
        <taxon>Lachnospiraceae</taxon>
        <taxon>Agathobacter</taxon>
    </lineage>
</organism>
<proteinExistence type="inferred from homology"/>
<keyword evidence="7" id="KW-1185">Reference proteome</keyword>
<dbReference type="InterPro" id="IPR017871">
    <property type="entry name" value="ABC_transporter-like_CS"/>
</dbReference>
<dbReference type="Pfam" id="PF00005">
    <property type="entry name" value="ABC_tran"/>
    <property type="match status" value="1"/>
</dbReference>
<keyword evidence="4 6" id="KW-0067">ATP-binding</keyword>
<dbReference type="PROSITE" id="PS50893">
    <property type="entry name" value="ABC_TRANSPORTER_2"/>
    <property type="match status" value="1"/>
</dbReference>
<feature type="domain" description="ABC transporter" evidence="5">
    <location>
        <begin position="3"/>
        <end position="210"/>
    </location>
</feature>
<sequence>MKVELKNVTKIIQKNEVLKGINLTFEGGKIYGLRGKNGSGKTMLMRAISGLITLTDGEIIIDGKRLGKDMSFPESIGILLENPSFIDNYSGYQNLKALADMNHLISEDEIRKTIQMVGLDPNDKKKYKKYSLGMKQRLGIAAAIMEKPNLLLLDEPINAIDEKGVEQIRKILFDLKSEDRIIIVACHDREELNLLADEIIELQEGYILEK</sequence>
<evidence type="ECO:0000259" key="5">
    <source>
        <dbReference type="PROSITE" id="PS50893"/>
    </source>
</evidence>
<dbReference type="GO" id="GO:0016887">
    <property type="term" value="F:ATP hydrolysis activity"/>
    <property type="evidence" value="ECO:0007669"/>
    <property type="project" value="InterPro"/>
</dbReference>
<dbReference type="InterPro" id="IPR027417">
    <property type="entry name" value="P-loop_NTPase"/>
</dbReference>
<evidence type="ECO:0000313" key="7">
    <source>
        <dbReference type="Proteomes" id="UP000224563"/>
    </source>
</evidence>
<dbReference type="InterPro" id="IPR003439">
    <property type="entry name" value="ABC_transporter-like_ATP-bd"/>
</dbReference>
<dbReference type="PANTHER" id="PTHR43335:SF4">
    <property type="entry name" value="ABC TRANSPORTER, ATP-BINDING PROTEIN"/>
    <property type="match status" value="1"/>
</dbReference>
<reference evidence="6 7" key="2">
    <citation type="submission" date="2017-10" db="EMBL/GenBank/DDBJ databases">
        <authorList>
            <person name="Banno H."/>
            <person name="Chua N.-H."/>
        </authorList>
    </citation>
    <scope>NUCLEOTIDE SEQUENCE [LARGE SCALE GENOMIC DNA]</scope>
    <source>
        <strain evidence="6 7">JK623</strain>
    </source>
</reference>
<evidence type="ECO:0000256" key="2">
    <source>
        <dbReference type="ARBA" id="ARBA00022448"/>
    </source>
</evidence>
<dbReference type="PANTHER" id="PTHR43335">
    <property type="entry name" value="ABC TRANSPORTER, ATP-BINDING PROTEIN"/>
    <property type="match status" value="1"/>
</dbReference>
<dbReference type="Proteomes" id="UP000224563">
    <property type="component" value="Unassembled WGS sequence"/>
</dbReference>
<name>A0A2G3E2L1_9FIRM</name>
<evidence type="ECO:0000256" key="3">
    <source>
        <dbReference type="ARBA" id="ARBA00022741"/>
    </source>
</evidence>
<dbReference type="SUPFAM" id="SSF52540">
    <property type="entry name" value="P-loop containing nucleoside triphosphate hydrolases"/>
    <property type="match status" value="1"/>
</dbReference>
<keyword evidence="2" id="KW-0813">Transport</keyword>
<evidence type="ECO:0000256" key="4">
    <source>
        <dbReference type="ARBA" id="ARBA00022840"/>
    </source>
</evidence>
<dbReference type="RefSeq" id="WP_031542107.1">
    <property type="nucleotide sequence ID" value="NZ_JANSWH010000051.1"/>
</dbReference>
<dbReference type="InterPro" id="IPR003593">
    <property type="entry name" value="AAA+_ATPase"/>
</dbReference>
<dbReference type="EMBL" id="PDYG01000051">
    <property type="protein sequence ID" value="PHU37479.1"/>
    <property type="molecule type" value="Genomic_DNA"/>
</dbReference>
<reference evidence="6 7" key="1">
    <citation type="submission" date="2017-10" db="EMBL/GenBank/DDBJ databases">
        <title>Resolving the taxonomy of Roseburia spp., Eubacterium rectale and Agathobacter spp. through phylogenomic analysis.</title>
        <authorList>
            <person name="Sheridan P.O."/>
            <person name="Walker A.W."/>
            <person name="Duncan S.H."/>
            <person name="Scott K.P."/>
            <person name="Toole P.W.O."/>
            <person name="Luis P."/>
            <person name="Flint H.J."/>
        </authorList>
    </citation>
    <scope>NUCLEOTIDE SEQUENCE [LARGE SCALE GENOMIC DNA]</scope>
    <source>
        <strain evidence="6 7">JK623</strain>
    </source>
</reference>
<gene>
    <name evidence="6" type="ORF">CSX02_07745</name>
</gene>
<dbReference type="AlphaFoldDB" id="A0A2G3E2L1"/>
<dbReference type="GO" id="GO:0005524">
    <property type="term" value="F:ATP binding"/>
    <property type="evidence" value="ECO:0007669"/>
    <property type="project" value="UniProtKB-KW"/>
</dbReference>
<keyword evidence="3" id="KW-0547">Nucleotide-binding</keyword>
<dbReference type="SMART" id="SM00382">
    <property type="entry name" value="AAA"/>
    <property type="match status" value="1"/>
</dbReference>
<evidence type="ECO:0000256" key="1">
    <source>
        <dbReference type="ARBA" id="ARBA00005417"/>
    </source>
</evidence>
<comment type="similarity">
    <text evidence="1">Belongs to the ABC transporter superfamily.</text>
</comment>
<evidence type="ECO:0000313" key="6">
    <source>
        <dbReference type="EMBL" id="PHU37479.1"/>
    </source>
</evidence>